<evidence type="ECO:0000313" key="10">
    <source>
        <dbReference type="EMBL" id="KZP14466.1"/>
    </source>
</evidence>
<keyword evidence="5" id="KW-0492">Microsome</keyword>
<dbReference type="GO" id="GO:0005783">
    <property type="term" value="C:endoplasmic reticulum"/>
    <property type="evidence" value="ECO:0007669"/>
    <property type="project" value="TreeGrafter"/>
</dbReference>
<dbReference type="EMBL" id="KV417617">
    <property type="protein sequence ID" value="KZP14466.1"/>
    <property type="molecule type" value="Genomic_DNA"/>
</dbReference>
<feature type="region of interest" description="Disordered" evidence="8">
    <location>
        <begin position="344"/>
        <end position="383"/>
    </location>
</feature>
<evidence type="ECO:0000256" key="7">
    <source>
        <dbReference type="ARBA" id="ARBA00023136"/>
    </source>
</evidence>
<feature type="compositionally biased region" description="Polar residues" evidence="8">
    <location>
        <begin position="373"/>
        <end position="383"/>
    </location>
</feature>
<dbReference type="GO" id="GO:0050660">
    <property type="term" value="F:flavin adenine dinucleotide binding"/>
    <property type="evidence" value="ECO:0007669"/>
    <property type="project" value="InterPro"/>
</dbReference>
<dbReference type="GO" id="GO:0004506">
    <property type="term" value="F:squalene monooxygenase activity"/>
    <property type="evidence" value="ECO:0007669"/>
    <property type="project" value="InterPro"/>
</dbReference>
<organism evidence="10 11">
    <name type="scientific">Athelia psychrophila</name>
    <dbReference type="NCBI Taxonomy" id="1759441"/>
    <lineage>
        <taxon>Eukaryota</taxon>
        <taxon>Fungi</taxon>
        <taxon>Dikarya</taxon>
        <taxon>Basidiomycota</taxon>
        <taxon>Agaricomycotina</taxon>
        <taxon>Agaricomycetes</taxon>
        <taxon>Agaricomycetidae</taxon>
        <taxon>Atheliales</taxon>
        <taxon>Atheliaceae</taxon>
        <taxon>Athelia</taxon>
    </lineage>
</organism>
<protein>
    <recommendedName>
        <fullName evidence="9">Squalene epoxidase domain-containing protein</fullName>
    </recommendedName>
</protein>
<dbReference type="STRING" id="436010.A0A166D9I5"/>
<sequence length="670" mass="72754">MCPIRDPPTRPLPQTTPLNEFTRWALIRVDGVYPALCARDSTASPICPRQLAHGRHAATAAHAPSRAHIPAVLTSIRHARSQPPIRTRAHPPPLTQPAPHAQLQLPSVHSTRRALAFETSARVHSRATRTRSPVPLCTQPYRRATSSRRRLCIPPHLHSTALSSCTDLLAICSPRQTSGIHARIPRNTDTGPSIFHQQPAVAPALLSAHTLPQRRGGPQLPPRPVHPGLTRDGEDQEGVEMVEATASGLVEVSELLHTWHWTRKPLSSMINTMSVALYDLFGADGACNPVHRACAMMLICSGDDHRQYLAVLRRGCFKYFERGGDCVEGPVSLLRPRARPAHALPPILRGGGGPGARRVPGAAGESPRVAGSSAAQQARLSGPSTSATDLSILLHGMMFFHATLARFLERLEMEGEGIEEREWIMMGVINLGSVLEYGKASGVIRNAGGFGAREGTNLGSAGVQVVVKRATTIAEDDESRMDVHSLGTGIQASPANSEIDEAAYEYPAAFTLAAKLAFTMLSHVLKRPTRKASPFARSTINPYVTILLTFLTTLTKQPATLAAMDKLIPWEELAAFFMTVPSAVTHLQGLASRSKEPERWVMLTTGCAPPLAEDWYLRDMEWGYWKSGEEKSKEVEVLSISGEPIARIDDSPSPSVDVRISWSGPYLPGI</sequence>
<proteinExistence type="predicted"/>
<dbReference type="GO" id="GO:0016020">
    <property type="term" value="C:membrane"/>
    <property type="evidence" value="ECO:0007669"/>
    <property type="project" value="InterPro"/>
</dbReference>
<dbReference type="GO" id="GO:0006696">
    <property type="term" value="P:ergosterol biosynthetic process"/>
    <property type="evidence" value="ECO:0007669"/>
    <property type="project" value="TreeGrafter"/>
</dbReference>
<evidence type="ECO:0000259" key="9">
    <source>
        <dbReference type="Pfam" id="PF08491"/>
    </source>
</evidence>
<evidence type="ECO:0000256" key="6">
    <source>
        <dbReference type="ARBA" id="ARBA00023002"/>
    </source>
</evidence>
<dbReference type="Pfam" id="PF08491">
    <property type="entry name" value="SE"/>
    <property type="match status" value="2"/>
</dbReference>
<evidence type="ECO:0000256" key="4">
    <source>
        <dbReference type="ARBA" id="ARBA00022827"/>
    </source>
</evidence>
<keyword evidence="5" id="KW-0256">Endoplasmic reticulum</keyword>
<keyword evidence="3" id="KW-0285">Flavoprotein</keyword>
<gene>
    <name evidence="10" type="ORF">FIBSPDRAFT_896592</name>
</gene>
<name>A0A166D9I5_9AGAM</name>
<dbReference type="InterPro" id="IPR013698">
    <property type="entry name" value="Squalene_epoxidase"/>
</dbReference>
<dbReference type="AlphaFoldDB" id="A0A166D9I5"/>
<dbReference type="InterPro" id="IPR011990">
    <property type="entry name" value="TPR-like_helical_dom_sf"/>
</dbReference>
<feature type="domain" description="Squalene epoxidase" evidence="9">
    <location>
        <begin position="306"/>
        <end position="334"/>
    </location>
</feature>
<dbReference type="OrthoDB" id="2017974at2759"/>
<evidence type="ECO:0000313" key="11">
    <source>
        <dbReference type="Proteomes" id="UP000076532"/>
    </source>
</evidence>
<keyword evidence="11" id="KW-1185">Reference proteome</keyword>
<dbReference type="Proteomes" id="UP000076532">
    <property type="component" value="Unassembled WGS sequence"/>
</dbReference>
<evidence type="ECO:0000256" key="3">
    <source>
        <dbReference type="ARBA" id="ARBA00022630"/>
    </source>
</evidence>
<feature type="domain" description="Squalene epoxidase" evidence="9">
    <location>
        <begin position="251"/>
        <end position="294"/>
    </location>
</feature>
<reference evidence="10 11" key="1">
    <citation type="journal article" date="2016" name="Mol. Biol. Evol.">
        <title>Comparative Genomics of Early-Diverging Mushroom-Forming Fungi Provides Insights into the Origins of Lignocellulose Decay Capabilities.</title>
        <authorList>
            <person name="Nagy L.G."/>
            <person name="Riley R."/>
            <person name="Tritt A."/>
            <person name="Adam C."/>
            <person name="Daum C."/>
            <person name="Floudas D."/>
            <person name="Sun H."/>
            <person name="Yadav J.S."/>
            <person name="Pangilinan J."/>
            <person name="Larsson K.H."/>
            <person name="Matsuura K."/>
            <person name="Barry K."/>
            <person name="Labutti K."/>
            <person name="Kuo R."/>
            <person name="Ohm R.A."/>
            <person name="Bhattacharya S.S."/>
            <person name="Shirouzu T."/>
            <person name="Yoshinaga Y."/>
            <person name="Martin F.M."/>
            <person name="Grigoriev I.V."/>
            <person name="Hibbett D.S."/>
        </authorList>
    </citation>
    <scope>NUCLEOTIDE SEQUENCE [LARGE SCALE GENOMIC DNA]</scope>
    <source>
        <strain evidence="10 11">CBS 109695</strain>
    </source>
</reference>
<evidence type="ECO:0000256" key="1">
    <source>
        <dbReference type="ARBA" id="ARBA00001974"/>
    </source>
</evidence>
<dbReference type="InterPro" id="IPR040125">
    <property type="entry name" value="Squalene_monox"/>
</dbReference>
<dbReference type="PANTHER" id="PTHR10835:SF0">
    <property type="entry name" value="SQUALENE MONOOXYGENASE"/>
    <property type="match status" value="1"/>
</dbReference>
<keyword evidence="7" id="KW-0472">Membrane</keyword>
<keyword evidence="6" id="KW-0560">Oxidoreductase</keyword>
<evidence type="ECO:0000256" key="5">
    <source>
        <dbReference type="ARBA" id="ARBA00022848"/>
    </source>
</evidence>
<evidence type="ECO:0000256" key="2">
    <source>
        <dbReference type="ARBA" id="ARBA00004524"/>
    </source>
</evidence>
<comment type="subcellular location">
    <subcellularLocation>
        <location evidence="2">Microsome membrane</location>
    </subcellularLocation>
</comment>
<evidence type="ECO:0000256" key="8">
    <source>
        <dbReference type="SAM" id="MobiDB-lite"/>
    </source>
</evidence>
<keyword evidence="4" id="KW-0274">FAD</keyword>
<feature type="region of interest" description="Disordered" evidence="8">
    <location>
        <begin position="212"/>
        <end position="235"/>
    </location>
</feature>
<dbReference type="PANTHER" id="PTHR10835">
    <property type="entry name" value="SQUALENE MONOOXYGENASE"/>
    <property type="match status" value="1"/>
</dbReference>
<dbReference type="SUPFAM" id="SSF48452">
    <property type="entry name" value="TPR-like"/>
    <property type="match status" value="1"/>
</dbReference>
<accession>A0A166D9I5</accession>
<comment type="cofactor">
    <cofactor evidence="1">
        <name>FAD</name>
        <dbReference type="ChEBI" id="CHEBI:57692"/>
    </cofactor>
</comment>